<sequence>MGLSYSLTIVWVGLNSGRCPAVPWQDMASRSCPLPSRELGTVGWVYTESWGPRCPPALCSEGKVVPQCPPAPGSVCMHH</sequence>
<evidence type="ECO:0000313" key="2">
    <source>
        <dbReference type="EMBL" id="QCA42457.1"/>
    </source>
</evidence>
<keyword evidence="1" id="KW-0732">Signal</keyword>
<proteinExistence type="evidence at transcript level"/>
<dbReference type="EMBL" id="MH057761">
    <property type="protein sequence ID" value="QCA42457.1"/>
    <property type="molecule type" value="mRNA"/>
</dbReference>
<feature type="chain" id="PRO_5031394886" evidence="1">
    <location>
        <begin position="22"/>
        <end position="79"/>
    </location>
</feature>
<feature type="signal peptide" evidence="1">
    <location>
        <begin position="1"/>
        <end position="21"/>
    </location>
</feature>
<accession>A0A7S4ZDW4</accession>
<reference evidence="2" key="1">
    <citation type="submission" date="2018-03" db="EMBL/GenBank/DDBJ databases">
        <title>Cloning and expression analysis of chicken chemerin.</title>
        <authorList>
            <person name="Xiao Q."/>
            <person name="Tian K."/>
        </authorList>
    </citation>
    <scope>NUCLEOTIDE SEQUENCE</scope>
</reference>
<evidence type="ECO:0000256" key="1">
    <source>
        <dbReference type="SAM" id="SignalP"/>
    </source>
</evidence>
<name>A0A7S4ZDW4_CHICK</name>
<protein>
    <submittedName>
        <fullName evidence="2">Chemerin vd</fullName>
    </submittedName>
</protein>
<organism evidence="2">
    <name type="scientific">Gallus gallus gallus</name>
    <dbReference type="NCBI Taxonomy" id="208526"/>
    <lineage>
        <taxon>Eukaryota</taxon>
        <taxon>Metazoa</taxon>
        <taxon>Chordata</taxon>
        <taxon>Craniata</taxon>
        <taxon>Vertebrata</taxon>
        <taxon>Euteleostomi</taxon>
        <taxon>Archelosauria</taxon>
        <taxon>Archosauria</taxon>
        <taxon>Dinosauria</taxon>
        <taxon>Saurischia</taxon>
        <taxon>Theropoda</taxon>
        <taxon>Coelurosauria</taxon>
        <taxon>Aves</taxon>
        <taxon>Neognathae</taxon>
        <taxon>Galloanserae</taxon>
        <taxon>Galliformes</taxon>
        <taxon>Phasianidae</taxon>
        <taxon>Phasianinae</taxon>
        <taxon>Gallus</taxon>
    </lineage>
</organism>
<dbReference type="AlphaFoldDB" id="A0A7S4ZDW4"/>